<evidence type="ECO:0000313" key="3">
    <source>
        <dbReference type="EMBL" id="MBB6496768.1"/>
    </source>
</evidence>
<reference evidence="3 6" key="3">
    <citation type="submission" date="2020-08" db="EMBL/GenBank/DDBJ databases">
        <title>Genomic Encyclopedia of Type Strains, Phase IV (KMG-V): Genome sequencing to study the core and pangenomes of soil and plant-associated prokaryotes.</title>
        <authorList>
            <person name="Whitman W."/>
        </authorList>
    </citation>
    <scope>NUCLEOTIDE SEQUENCE [LARGE SCALE GENOMIC DNA]</scope>
    <source>
        <strain evidence="2 5">C13</strain>
        <strain evidence="3 6">D1</strain>
    </source>
</reference>
<dbReference type="RefSeq" id="WP_104838176.1">
    <property type="nucleotide sequence ID" value="NZ_CP026606.1"/>
</dbReference>
<proteinExistence type="predicted"/>
<name>A0A2L1CBH4_METMI</name>
<evidence type="ECO:0000313" key="2">
    <source>
        <dbReference type="EMBL" id="MBA2863227.1"/>
    </source>
</evidence>
<dbReference type="PIRSF" id="PIRSF005978">
    <property type="entry name" value="HTH_MJ0621_prd"/>
    <property type="match status" value="1"/>
</dbReference>
<dbReference type="Proteomes" id="UP000590564">
    <property type="component" value="Unassembled WGS sequence"/>
</dbReference>
<reference evidence="1" key="2">
    <citation type="submission" date="2018-02" db="EMBL/GenBank/DDBJ databases">
        <title>Complete genome sequence of the Methanococcus maripaludis type strain JJ (DSM 2067), a model for selenoprotein synthesis in Archaea.</title>
        <authorList>
            <person name="Poehlein A."/>
            <person name="Heym D."/>
            <person name="Quitzke V."/>
            <person name="Fersch J."/>
            <person name="Daniel R."/>
            <person name="Rother M."/>
        </authorList>
    </citation>
    <scope>NUCLEOTIDE SEQUENCE [LARGE SCALE GENOMIC DNA]</scope>
    <source>
        <strain evidence="1">DSM 2067</strain>
    </source>
</reference>
<gene>
    <name evidence="2" type="ORF">HNP94_000227</name>
    <name evidence="3" type="ORF">HNP96_000789</name>
    <name evidence="1" type="ORF">MMJJ_13390</name>
</gene>
<dbReference type="KEGG" id="mmad:MMJJ_13390"/>
<dbReference type="GeneID" id="36102426"/>
<accession>A0A2L1CBH4</accession>
<dbReference type="InterPro" id="IPR016472">
    <property type="entry name" value="Tscrpt_reg_MJ0621_prd"/>
</dbReference>
<evidence type="ECO:0000313" key="4">
    <source>
        <dbReference type="Proteomes" id="UP000239462"/>
    </source>
</evidence>
<dbReference type="EMBL" id="CP026606">
    <property type="protein sequence ID" value="AVB76718.1"/>
    <property type="molecule type" value="Genomic_DNA"/>
</dbReference>
<dbReference type="EMBL" id="JACHED010000001">
    <property type="protein sequence ID" value="MBB6496768.1"/>
    <property type="molecule type" value="Genomic_DNA"/>
</dbReference>
<dbReference type="EMBL" id="JACDUO010000001">
    <property type="protein sequence ID" value="MBA2863227.1"/>
    <property type="molecule type" value="Genomic_DNA"/>
</dbReference>
<dbReference type="Proteomes" id="UP000239462">
    <property type="component" value="Chromosome"/>
</dbReference>
<sequence>MRAHERLLLSVGSDKFTDEFKKVLLELDVPLKEFSEISGIPYSTLYKITNEKDFRVSTLKKIIGTVKSFEEDDSSEDKIALIAARPSLNKVSKKRVEINGKTYLLKEYPASTLEECIVSAIYAEREGVKAIVCAPIVSTSIEKVVRIPVAVIIAEKNAFMEALEIVVSKI</sequence>
<evidence type="ECO:0000313" key="6">
    <source>
        <dbReference type="Proteomes" id="UP000590564"/>
    </source>
</evidence>
<protein>
    <submittedName>
        <fullName evidence="2">Putative transcriptional regulator</fullName>
    </submittedName>
</protein>
<dbReference type="Proteomes" id="UP000567099">
    <property type="component" value="Unassembled WGS sequence"/>
</dbReference>
<dbReference type="AlphaFoldDB" id="A0A2L1CBH4"/>
<reference evidence="4" key="1">
    <citation type="journal article" date="2018" name="Genome Announc.">
        <title>Complete Genome Sequence of the Methanococcus maripaludis Type Strain JJ (DSM 2067), a Model for Selenoprotein Synthesis in Archaea.</title>
        <authorList>
            <person name="Poehlein A."/>
            <person name="Heym D."/>
            <person name="Quitzke V."/>
            <person name="Fersch J."/>
            <person name="Daniel R."/>
            <person name="Rother M."/>
        </authorList>
    </citation>
    <scope>NUCLEOTIDE SEQUENCE [LARGE SCALE GENOMIC DNA]</scope>
    <source>
        <strain evidence="4">DSM 2067</strain>
    </source>
</reference>
<organism evidence="1 4">
    <name type="scientific">Methanococcus maripaludis</name>
    <name type="common">Methanococcus deltae</name>
    <dbReference type="NCBI Taxonomy" id="39152"/>
    <lineage>
        <taxon>Archaea</taxon>
        <taxon>Methanobacteriati</taxon>
        <taxon>Methanobacteriota</taxon>
        <taxon>Methanomada group</taxon>
        <taxon>Methanococci</taxon>
        <taxon>Methanococcales</taxon>
        <taxon>Methanococcaceae</taxon>
        <taxon>Methanococcus</taxon>
    </lineage>
</organism>
<evidence type="ECO:0000313" key="1">
    <source>
        <dbReference type="EMBL" id="AVB76718.1"/>
    </source>
</evidence>
<evidence type="ECO:0000313" key="5">
    <source>
        <dbReference type="Proteomes" id="UP000567099"/>
    </source>
</evidence>